<dbReference type="OrthoDB" id="3784at2759"/>
<feature type="domain" description="Glycosyltransferase 2-like" evidence="3">
    <location>
        <begin position="522"/>
        <end position="653"/>
    </location>
</feature>
<sequence>MASRKVLFRQAVALLFFALSSCIGAQPTSRKTELIPFPKGAAVDDPSGGVTALRKSSPQLVEHIGSANAADAEKELQLRAEGNGVLKLDRALCFDGKDDFVHIQDFQGLPRHQITVAAWVKIRRHRNWNRIVSHNWITNGWNLFTDGSGVAHFGIGLQNKDYASARITHRDRWHYLVGTYDGAAVRVFVDGEEGVNAPLEGAELDDRGSVFIGGGEWDPFNGDISEMRIWNYAQNPDEIRRNMFSTPDLNNKSLVALYDFSEFDSGAVLDKSQFRSHGVLGAEHRAPVQVVSNAPIVTPCVVHSKGAPGVLTQLHELGLRRIRSVKVVRRGGERSAELGARQDHVSEKRYSNEEFERLAQGKSDEKEIVWKEPLESQESGGFTREAKRDRSEECHEETTCKSDDNFTQAEAATHSERDLVTSAEVLDFDNAPVPACLEVLLEDDVDVADADSETDGGSRVVHVDVLGSEEQCGARPLHRDSCWGVRTELHFMRPAKTPLPGKLSLSEHAANRGGATSSPRVSVVIPVYNAGKDLPEAVESVVSQTFEDWEIILVNDGSTDDSADVISQLEQRLAPAHRVRVVTKANGGLADARNAGVHVAAGEWILPLDADDMIEKTFLEKAFSVIEANRTVNLVIADFRGFGDWEYVWGIPPFSAEDLPYTNMFHCSGMFKKSLWAAAGGYPTSTLLGYEDWAFWIAANLATPLAPHRIEEDLFLARMRRGSMHRKLMWYQAFSVASMRIRFPGLYTVEMLLDAHAVFFDAPAHIAREVERKVAQFPQLPQPRLMRGLIREGKLRRAGLKESNEYKDVLEDYRAAVGLASREDWQPKWRLGLLQKRLGMREEGERMIELLERDFVGLNAALRHTRVAVT</sequence>
<dbReference type="AlphaFoldDB" id="A0A1Y1HPU6"/>
<dbReference type="InterPro" id="IPR001173">
    <property type="entry name" value="Glyco_trans_2-like"/>
</dbReference>
<dbReference type="SUPFAM" id="SSF49899">
    <property type="entry name" value="Concanavalin A-like lectins/glucanases"/>
    <property type="match status" value="1"/>
</dbReference>
<feature type="signal peptide" evidence="2">
    <location>
        <begin position="1"/>
        <end position="25"/>
    </location>
</feature>
<keyword evidence="5" id="KW-1185">Reference proteome</keyword>
<dbReference type="InterPro" id="IPR029044">
    <property type="entry name" value="Nucleotide-diphossugar_trans"/>
</dbReference>
<evidence type="ECO:0000256" key="1">
    <source>
        <dbReference type="SAM" id="MobiDB-lite"/>
    </source>
</evidence>
<dbReference type="Pfam" id="PF00535">
    <property type="entry name" value="Glycos_transf_2"/>
    <property type="match status" value="1"/>
</dbReference>
<dbReference type="CDD" id="cd00761">
    <property type="entry name" value="Glyco_tranf_GTA_type"/>
    <property type="match status" value="1"/>
</dbReference>
<feature type="chain" id="PRO_5012327228" description="Glycosyltransferase 2-like domain-containing protein" evidence="2">
    <location>
        <begin position="26"/>
        <end position="870"/>
    </location>
</feature>
<dbReference type="PANTHER" id="PTHR43685">
    <property type="entry name" value="GLYCOSYLTRANSFERASE"/>
    <property type="match status" value="1"/>
</dbReference>
<dbReference type="Proteomes" id="UP000054558">
    <property type="component" value="Unassembled WGS sequence"/>
</dbReference>
<proteinExistence type="predicted"/>
<feature type="compositionally biased region" description="Basic and acidic residues" evidence="1">
    <location>
        <begin position="384"/>
        <end position="396"/>
    </location>
</feature>
<dbReference type="InterPro" id="IPR050834">
    <property type="entry name" value="Glycosyltransf_2"/>
</dbReference>
<evidence type="ECO:0000256" key="2">
    <source>
        <dbReference type="SAM" id="SignalP"/>
    </source>
</evidence>
<dbReference type="PANTHER" id="PTHR43685:SF2">
    <property type="entry name" value="GLYCOSYLTRANSFERASE 2-LIKE DOMAIN-CONTAINING PROTEIN"/>
    <property type="match status" value="1"/>
</dbReference>
<name>A0A1Y1HPU6_KLENI</name>
<evidence type="ECO:0000259" key="3">
    <source>
        <dbReference type="Pfam" id="PF00535"/>
    </source>
</evidence>
<protein>
    <recommendedName>
        <fullName evidence="3">Glycosyltransferase 2-like domain-containing protein</fullName>
    </recommendedName>
</protein>
<dbReference type="SUPFAM" id="SSF53448">
    <property type="entry name" value="Nucleotide-diphospho-sugar transferases"/>
    <property type="match status" value="1"/>
</dbReference>
<evidence type="ECO:0000313" key="5">
    <source>
        <dbReference type="Proteomes" id="UP000054558"/>
    </source>
</evidence>
<gene>
    <name evidence="4" type="ORF">KFL_000040480</name>
</gene>
<evidence type="ECO:0000313" key="4">
    <source>
        <dbReference type="EMBL" id="GAQ77848.1"/>
    </source>
</evidence>
<dbReference type="PROSITE" id="PS51257">
    <property type="entry name" value="PROKAR_LIPOPROTEIN"/>
    <property type="match status" value="1"/>
</dbReference>
<dbReference type="STRING" id="105231.A0A1Y1HPU6"/>
<accession>A0A1Y1HPU6</accession>
<dbReference type="Gene3D" id="2.60.120.200">
    <property type="match status" value="1"/>
</dbReference>
<reference evidence="4 5" key="1">
    <citation type="journal article" date="2014" name="Nat. Commun.">
        <title>Klebsormidium flaccidum genome reveals primary factors for plant terrestrial adaptation.</title>
        <authorList>
            <person name="Hori K."/>
            <person name="Maruyama F."/>
            <person name="Fujisawa T."/>
            <person name="Togashi T."/>
            <person name="Yamamoto N."/>
            <person name="Seo M."/>
            <person name="Sato S."/>
            <person name="Yamada T."/>
            <person name="Mori H."/>
            <person name="Tajima N."/>
            <person name="Moriyama T."/>
            <person name="Ikeuchi M."/>
            <person name="Watanabe M."/>
            <person name="Wada H."/>
            <person name="Kobayashi K."/>
            <person name="Saito M."/>
            <person name="Masuda T."/>
            <person name="Sasaki-Sekimoto Y."/>
            <person name="Mashiguchi K."/>
            <person name="Awai K."/>
            <person name="Shimojima M."/>
            <person name="Masuda S."/>
            <person name="Iwai M."/>
            <person name="Nobusawa T."/>
            <person name="Narise T."/>
            <person name="Kondo S."/>
            <person name="Saito H."/>
            <person name="Sato R."/>
            <person name="Murakawa M."/>
            <person name="Ihara Y."/>
            <person name="Oshima-Yamada Y."/>
            <person name="Ohtaka K."/>
            <person name="Satoh M."/>
            <person name="Sonobe K."/>
            <person name="Ishii M."/>
            <person name="Ohtani R."/>
            <person name="Kanamori-Sato M."/>
            <person name="Honoki R."/>
            <person name="Miyazaki D."/>
            <person name="Mochizuki H."/>
            <person name="Umetsu J."/>
            <person name="Higashi K."/>
            <person name="Shibata D."/>
            <person name="Kamiya Y."/>
            <person name="Sato N."/>
            <person name="Nakamura Y."/>
            <person name="Tabata S."/>
            <person name="Ida S."/>
            <person name="Kurokawa K."/>
            <person name="Ohta H."/>
        </authorList>
    </citation>
    <scope>NUCLEOTIDE SEQUENCE [LARGE SCALE GENOMIC DNA]</scope>
    <source>
        <strain evidence="4 5">NIES-2285</strain>
    </source>
</reference>
<organism evidence="4 5">
    <name type="scientific">Klebsormidium nitens</name>
    <name type="common">Green alga</name>
    <name type="synonym">Ulothrix nitens</name>
    <dbReference type="NCBI Taxonomy" id="105231"/>
    <lineage>
        <taxon>Eukaryota</taxon>
        <taxon>Viridiplantae</taxon>
        <taxon>Streptophyta</taxon>
        <taxon>Klebsormidiophyceae</taxon>
        <taxon>Klebsormidiales</taxon>
        <taxon>Klebsormidiaceae</taxon>
        <taxon>Klebsormidium</taxon>
    </lineage>
</organism>
<keyword evidence="2" id="KW-0732">Signal</keyword>
<dbReference type="InterPro" id="IPR013320">
    <property type="entry name" value="ConA-like_dom_sf"/>
</dbReference>
<dbReference type="Pfam" id="PF13385">
    <property type="entry name" value="Laminin_G_3"/>
    <property type="match status" value="1"/>
</dbReference>
<dbReference type="EMBL" id="DF236953">
    <property type="protein sequence ID" value="GAQ77848.1"/>
    <property type="molecule type" value="Genomic_DNA"/>
</dbReference>
<dbReference type="Gene3D" id="3.90.550.10">
    <property type="entry name" value="Spore Coat Polysaccharide Biosynthesis Protein SpsA, Chain A"/>
    <property type="match status" value="1"/>
</dbReference>
<feature type="region of interest" description="Disordered" evidence="1">
    <location>
        <begin position="373"/>
        <end position="396"/>
    </location>
</feature>